<feature type="region of interest" description="Disordered" evidence="1">
    <location>
        <begin position="24"/>
        <end position="51"/>
    </location>
</feature>
<dbReference type="Proteomes" id="UP000249464">
    <property type="component" value="Unassembled WGS sequence"/>
</dbReference>
<keyword evidence="3" id="KW-1185">Reference proteome</keyword>
<evidence type="ECO:0000313" key="3">
    <source>
        <dbReference type="Proteomes" id="UP000249464"/>
    </source>
</evidence>
<feature type="compositionally biased region" description="Basic residues" evidence="1">
    <location>
        <begin position="1018"/>
        <end position="1029"/>
    </location>
</feature>
<feature type="region of interest" description="Disordered" evidence="1">
    <location>
        <begin position="1008"/>
        <end position="1029"/>
    </location>
</feature>
<proteinExistence type="predicted"/>
<feature type="compositionally biased region" description="Polar residues" evidence="1">
    <location>
        <begin position="89"/>
        <end position="111"/>
    </location>
</feature>
<evidence type="ECO:0000256" key="1">
    <source>
        <dbReference type="SAM" id="MobiDB-lite"/>
    </source>
</evidence>
<protein>
    <submittedName>
        <fullName evidence="2">BQ5605_C018g08692 protein</fullName>
    </submittedName>
</protein>
<gene>
    <name evidence="2" type="primary">BQ5605_C018g08692</name>
    <name evidence="2" type="ORF">BQ5605_C018G08692</name>
</gene>
<feature type="region of interest" description="Disordered" evidence="1">
    <location>
        <begin position="85"/>
        <end position="112"/>
    </location>
</feature>
<name>A0A2X0MIJ4_9BASI</name>
<sequence length="1029" mass="113386">MGDRRPYLVNDPGSAVSVWRETITARSDHSELRDSSDAGLMTDANRAPSSTVAPPAMFEQSQGMFMPSGEGAVSTRLPDPTVGLVDAPASTSTGANRRQSVASTGTHSTRPSYAESLNWFNSGRDQAQHAYPSQRGGQAFQHFPPHYPGPEVYSTDARSNQNEHGLARHPHAQHINGKGGAARSSNQAHATPNSAALAPASWSSLPPGNLFAPSTTLSNGLSNNAWEFVTPASYHSDPSHQTHLPPPRPGAYYPSVPQHNMRPIFSNNFSYVQPLENITVHYRPATGTEQYQSGQLHRQSFPGDTNSGVFYPSNLGDTTFGHMTNTAAPRQERLQYEQHPPLMSYLHGMGVRTSLTTAVPADDHVRGSNDRVTYLDQRTMQLDRFGASSRGPQYDAVNHLSASNISNLAERERRLLKRKEMHALEPTSMSNMEPPTTGLSGLTGTLVAPSFSQEMHVSRDPVHAAAPDGSDLADVLAKAMRMRARLRAAPPVLPYNPAREPSASAKPIVQRDGVKYALMMSPATNGDGTSRLSKARQAEVPATCQTCDKPMANLMLRGKDVEFAPQVEFKCLPCLSSKVDEPLAETFISVNSQSTTPSGTPPVQTAVGKSTPVEARVTYADTMSAEIDRMEGREVAAVAIEPPVEVGRNLPPHIKKQAFTCDICDRIIGAGQITSATTQTLPSFTVEVLCLNCIAKYKPCSDCGGGGGRLTPGRWRCKELFPAGRRTCQLSHARNPPLSDMEFETLLIVDIHPDKLDQLEARCRLVYFDTRLRSTARPEVLETGDSLALTFREAENQCIDQWNLLSSLLREDIEESRLIRRYVALHSATSHRRRAKSKVKTREDGTDVSPSSASQPDEEDSSAREKEVTGFTLIEHDLVKGVLFYAVIMPWAVSGEAFEATSILVGNSTRKIQGDLEYLNALRRRHGLAEYPKLSAMWSLTPFQKVSRMSQSVTRRHFMFFHDYMEAHPETDKTAFPPYRKTHIPNQFLKAFNIFVRPITYGDDPADMSAKEVDHQNRPRMPKRIRLNT</sequence>
<accession>A0A2X0MIJ4</accession>
<feature type="compositionally biased region" description="Basic and acidic residues" evidence="1">
    <location>
        <begin position="26"/>
        <end position="36"/>
    </location>
</feature>
<feature type="region of interest" description="Disordered" evidence="1">
    <location>
        <begin position="833"/>
        <end position="866"/>
    </location>
</feature>
<evidence type="ECO:0000313" key="2">
    <source>
        <dbReference type="EMBL" id="SGY26025.1"/>
    </source>
</evidence>
<organism evidence="2 3">
    <name type="scientific">Microbotryum silenes-dioicae</name>
    <dbReference type="NCBI Taxonomy" id="796604"/>
    <lineage>
        <taxon>Eukaryota</taxon>
        <taxon>Fungi</taxon>
        <taxon>Dikarya</taxon>
        <taxon>Basidiomycota</taxon>
        <taxon>Pucciniomycotina</taxon>
        <taxon>Microbotryomycetes</taxon>
        <taxon>Microbotryales</taxon>
        <taxon>Microbotryaceae</taxon>
        <taxon>Microbotryum</taxon>
    </lineage>
</organism>
<feature type="region of interest" description="Disordered" evidence="1">
    <location>
        <begin position="233"/>
        <end position="254"/>
    </location>
</feature>
<feature type="region of interest" description="Disordered" evidence="1">
    <location>
        <begin position="126"/>
        <end position="195"/>
    </location>
</feature>
<dbReference type="EMBL" id="FQNC01000020">
    <property type="protein sequence ID" value="SGY26025.1"/>
    <property type="molecule type" value="Genomic_DNA"/>
</dbReference>
<dbReference type="AlphaFoldDB" id="A0A2X0MIJ4"/>
<reference evidence="2 3" key="1">
    <citation type="submission" date="2016-11" db="EMBL/GenBank/DDBJ databases">
        <authorList>
            <person name="Jaros S."/>
            <person name="Januszkiewicz K."/>
            <person name="Wedrychowicz H."/>
        </authorList>
    </citation>
    <scope>NUCLEOTIDE SEQUENCE [LARGE SCALE GENOMIC DNA]</scope>
</reference>